<protein>
    <submittedName>
        <fullName evidence="1">Uncharacterized protein</fullName>
    </submittedName>
</protein>
<keyword evidence="2" id="KW-1185">Reference proteome</keyword>
<dbReference type="EnsemblPlants" id="AVESA.00010b.r2.3AG0450210.1">
    <property type="protein sequence ID" value="AVESA.00010b.r2.3AG0450210.1.CDS"/>
    <property type="gene ID" value="AVESA.00010b.r2.3AG0450210"/>
</dbReference>
<proteinExistence type="predicted"/>
<dbReference type="Proteomes" id="UP001732700">
    <property type="component" value="Chromosome 3A"/>
</dbReference>
<reference evidence="1" key="1">
    <citation type="submission" date="2021-05" db="EMBL/GenBank/DDBJ databases">
        <authorList>
            <person name="Scholz U."/>
            <person name="Mascher M."/>
            <person name="Fiebig A."/>
        </authorList>
    </citation>
    <scope>NUCLEOTIDE SEQUENCE [LARGE SCALE GENOMIC DNA]</scope>
</reference>
<evidence type="ECO:0000313" key="1">
    <source>
        <dbReference type="EnsemblPlants" id="AVESA.00010b.r2.3AG0450210.1.CDS"/>
    </source>
</evidence>
<accession>A0ACD5VIB7</accession>
<evidence type="ECO:0000313" key="2">
    <source>
        <dbReference type="Proteomes" id="UP001732700"/>
    </source>
</evidence>
<organism evidence="1 2">
    <name type="scientific">Avena sativa</name>
    <name type="common">Oat</name>
    <dbReference type="NCBI Taxonomy" id="4498"/>
    <lineage>
        <taxon>Eukaryota</taxon>
        <taxon>Viridiplantae</taxon>
        <taxon>Streptophyta</taxon>
        <taxon>Embryophyta</taxon>
        <taxon>Tracheophyta</taxon>
        <taxon>Spermatophyta</taxon>
        <taxon>Magnoliopsida</taxon>
        <taxon>Liliopsida</taxon>
        <taxon>Poales</taxon>
        <taxon>Poaceae</taxon>
        <taxon>BOP clade</taxon>
        <taxon>Pooideae</taxon>
        <taxon>Poodae</taxon>
        <taxon>Poeae</taxon>
        <taxon>Poeae Chloroplast Group 1 (Aveneae type)</taxon>
        <taxon>Aveninae</taxon>
        <taxon>Avena</taxon>
    </lineage>
</organism>
<reference evidence="1" key="2">
    <citation type="submission" date="2025-09" db="UniProtKB">
        <authorList>
            <consortium name="EnsemblPlants"/>
        </authorList>
    </citation>
    <scope>IDENTIFICATION</scope>
</reference>
<name>A0ACD5VIB7_AVESA</name>
<sequence length="456" mass="52184">MATTIGPDLSRDRISNLPDSILLTIISSLEMDEAARCSILSSRWRHLFPSTLLDFNAFITRRDRINLVKAVTSILAAYPDALIRSFRTGTLYFCPEYKAAVDGWLRDLSSHGIEELLLSFNCTEDKLRRIPESLFACSSLKRLDVSNAVFPTATEAAAASLACLTTINLSSVKISQDSVHNLLEQCTMLEHVTVNFIGQFDSLRLRSQSLKVLKSTGDFNELFIDDAPKLEYLLGRWMHQRKVHIKVAHAPKLEFLAYLGMSNKIDIGDTSFTEESIHVKTLMPSIKTLSVNLSHDGQGFMEVGYMGWLMQLLKLFPRLETLYIKSSSWSGAQDSMSESWEMRRSFRCLDNHLKKVVIEVYRGHEWQREVAKFLHGRSKFLKTMEFHCMDDGTLEGFAKAPSEEWVREQKELLCLDSRAARDASFLFFKGQLVDNHHEVCDGELYQRNYYRDLYDV</sequence>